<feature type="domain" description="Histidine kinase" evidence="5">
    <location>
        <begin position="362"/>
        <end position="572"/>
    </location>
</feature>
<comment type="caution">
    <text evidence="6">The sequence shown here is derived from an EMBL/GenBank/DDBJ whole genome shotgun (WGS) entry which is preliminary data.</text>
</comment>
<dbReference type="OrthoDB" id="9808408at2"/>
<keyword evidence="3" id="KW-0472">Membrane</keyword>
<evidence type="ECO:0000256" key="1">
    <source>
        <dbReference type="ARBA" id="ARBA00022553"/>
    </source>
</evidence>
<keyword evidence="4" id="KW-0732">Signal</keyword>
<keyword evidence="1" id="KW-0597">Phosphoprotein</keyword>
<dbReference type="RefSeq" id="WP_002694525.1">
    <property type="nucleotide sequence ID" value="NZ_AAWS01000005.1"/>
</dbReference>
<feature type="chain" id="PRO_5002641408" description="Histidine kinase domain-containing protein" evidence="4">
    <location>
        <begin position="23"/>
        <end position="578"/>
    </location>
</feature>
<dbReference type="eggNOG" id="COG2205">
    <property type="taxonomic scope" value="Bacteria"/>
</dbReference>
<reference evidence="6 7" key="1">
    <citation type="submission" date="2007-01" db="EMBL/GenBank/DDBJ databases">
        <authorList>
            <person name="Haygood M."/>
            <person name="Podell S."/>
            <person name="Anderson C."/>
            <person name="Hopkinson B."/>
            <person name="Roe K."/>
            <person name="Barbeau K."/>
            <person name="Gaasterland T."/>
            <person name="Ferriera S."/>
            <person name="Johnson J."/>
            <person name="Kravitz S."/>
            <person name="Beeson K."/>
            <person name="Sutton G."/>
            <person name="Rogers Y.-H."/>
            <person name="Friedman R."/>
            <person name="Frazier M."/>
            <person name="Venter J.C."/>
        </authorList>
    </citation>
    <scope>NUCLEOTIDE SEQUENCE [LARGE SCALE GENOMIC DNA]</scope>
    <source>
        <strain evidence="6 7">ATCC 23134</strain>
    </source>
</reference>
<keyword evidence="3" id="KW-1133">Transmembrane helix</keyword>
<evidence type="ECO:0000256" key="4">
    <source>
        <dbReference type="SAM" id="SignalP"/>
    </source>
</evidence>
<dbReference type="GO" id="GO:0000155">
    <property type="term" value="F:phosphorelay sensor kinase activity"/>
    <property type="evidence" value="ECO:0007669"/>
    <property type="project" value="TreeGrafter"/>
</dbReference>
<keyword evidence="3" id="KW-0812">Transmembrane</keyword>
<evidence type="ECO:0000313" key="6">
    <source>
        <dbReference type="EMBL" id="EAY30819.1"/>
    </source>
</evidence>
<protein>
    <recommendedName>
        <fullName evidence="5">Histidine kinase domain-containing protein</fullName>
    </recommendedName>
</protein>
<proteinExistence type="predicted"/>
<dbReference type="PANTHER" id="PTHR43547">
    <property type="entry name" value="TWO-COMPONENT HISTIDINE KINASE"/>
    <property type="match status" value="1"/>
</dbReference>
<accession>A1ZFP5</accession>
<gene>
    <name evidence="6" type="ORF">M23134_01143</name>
</gene>
<name>A1ZFP5_MICM2</name>
<dbReference type="EMBL" id="AAWS01000005">
    <property type="protein sequence ID" value="EAY30819.1"/>
    <property type="molecule type" value="Genomic_DNA"/>
</dbReference>
<dbReference type="InterPro" id="IPR005467">
    <property type="entry name" value="His_kinase_dom"/>
</dbReference>
<evidence type="ECO:0000313" key="7">
    <source>
        <dbReference type="Proteomes" id="UP000004095"/>
    </source>
</evidence>
<dbReference type="InterPro" id="IPR036890">
    <property type="entry name" value="HATPase_C_sf"/>
</dbReference>
<dbReference type="SUPFAM" id="SSF55874">
    <property type="entry name" value="ATPase domain of HSP90 chaperone/DNA topoisomerase II/histidine kinase"/>
    <property type="match status" value="1"/>
</dbReference>
<evidence type="ECO:0000256" key="3">
    <source>
        <dbReference type="SAM" id="Phobius"/>
    </source>
</evidence>
<dbReference type="InterPro" id="IPR011990">
    <property type="entry name" value="TPR-like_helical_dom_sf"/>
</dbReference>
<organism evidence="6 7">
    <name type="scientific">Microscilla marina ATCC 23134</name>
    <dbReference type="NCBI Taxonomy" id="313606"/>
    <lineage>
        <taxon>Bacteria</taxon>
        <taxon>Pseudomonadati</taxon>
        <taxon>Bacteroidota</taxon>
        <taxon>Cytophagia</taxon>
        <taxon>Cytophagales</taxon>
        <taxon>Microscillaceae</taxon>
        <taxon>Microscilla</taxon>
    </lineage>
</organism>
<sequence length="578" mass="64900">MYNKLKVGLCLCVVLLSSVAMGQSGSKLTSQPAGEVRTLMAAADAFMKSGSYRNAYNTYLKLVNVYKQKNNQAGVVANVDKIIALHEQKKINLPSNTLINYYATRSRAANALGLKTTPKMYLNMAEVYAKAKQMKKAVYFAEKGLRLSNNTETADLLNTLLRNLDVDKVDYNGNYGLKAKLKAVQQELVRKENALQRLKRQSALLRKQILGQAEDLEKMDRNLKSQTAIAKNRHRVNEQLEDSNNKRKWWNIVLVFLALVGFIAGGYSAARLYFNGRQRKQINSKLMNKEAALLTAKDKLLDAKDTIQSQKEELQDKKYTIQRHLSEIDGRKIELVELTEQAQLQKRQLAYMKESKVQLAETIAQDLKKPLDVILRSKDLVAIQGAGDQMKKYTEEMLAIQQYLNGHLDLKIADFNFHYVVQQTIAPWLAQAEKKGVIVVNQVPAQYWGTFDKGLISRVIEKLFRKAIQHTLTGGKVAISGKPIHPTETNDHSIGGLELSIADDGASILYDEFQKIFQPLMDLNAREFSDKALAGIDLTFCKVALEAHQSNIKVASETGVGTTFTFQLPLGSPQQMID</sequence>
<feature type="coiled-coil region" evidence="2">
    <location>
        <begin position="181"/>
        <end position="208"/>
    </location>
</feature>
<feature type="transmembrane region" description="Helical" evidence="3">
    <location>
        <begin position="249"/>
        <end position="270"/>
    </location>
</feature>
<evidence type="ECO:0000259" key="5">
    <source>
        <dbReference type="PROSITE" id="PS50109"/>
    </source>
</evidence>
<evidence type="ECO:0000256" key="2">
    <source>
        <dbReference type="SAM" id="Coils"/>
    </source>
</evidence>
<dbReference type="SMART" id="SM00387">
    <property type="entry name" value="HATPase_c"/>
    <property type="match status" value="1"/>
</dbReference>
<dbReference type="Gene3D" id="3.30.565.10">
    <property type="entry name" value="Histidine kinase-like ATPase, C-terminal domain"/>
    <property type="match status" value="1"/>
</dbReference>
<dbReference type="PANTHER" id="PTHR43547:SF2">
    <property type="entry name" value="HYBRID SIGNAL TRANSDUCTION HISTIDINE KINASE C"/>
    <property type="match status" value="1"/>
</dbReference>
<dbReference type="SUPFAM" id="SSF48452">
    <property type="entry name" value="TPR-like"/>
    <property type="match status" value="1"/>
</dbReference>
<keyword evidence="2" id="KW-0175">Coiled coil</keyword>
<feature type="signal peptide" evidence="4">
    <location>
        <begin position="1"/>
        <end position="22"/>
    </location>
</feature>
<dbReference type="AlphaFoldDB" id="A1ZFP5"/>
<keyword evidence="7" id="KW-1185">Reference proteome</keyword>
<dbReference type="InterPro" id="IPR003594">
    <property type="entry name" value="HATPase_dom"/>
</dbReference>
<dbReference type="PROSITE" id="PS50109">
    <property type="entry name" value="HIS_KIN"/>
    <property type="match status" value="1"/>
</dbReference>
<dbReference type="Pfam" id="PF02518">
    <property type="entry name" value="HATPase_c"/>
    <property type="match status" value="1"/>
</dbReference>
<dbReference type="Proteomes" id="UP000004095">
    <property type="component" value="Unassembled WGS sequence"/>
</dbReference>